<sequence length="592" mass="61138">PVTRRVPWNSEHVSLVDLIRTRMDAKPTQQHDDVYAAVFALVGQKPNETYAELAKVLPSIKDADPAELKELEAMKALREMMKPAVDPSREEYEKAAEEEDVEDLSTEDGDWLNTTKGDGEELDENGIAILKLSRASSSFILDGPGDVKVDNFTPEGDVQGDLEGSGGDGASPAAPAPSSDAAADNAAGAVYIPSAFTRARRESGAGTKPAPTAAAAPAQISTLEDEIRTMRARAASGGTAADFSQIERQNPPQQSGPPPQQRDKAADATGRSLVAGDDDEDEAPEVVPEPQGALLPTAGGGVGAHSRSNGGQQPLRSRIPAPPGTVLSGGLSLDLSTEGGDGRAAAATALWKSGADEEATCSLPGTCLDTRHEDSLWAALQGVDGRALLEHLGLAGSSPQPSVVPDQDMGGDAEQSHRQEQEQLGGMSAGDSGNVESLLGVGNAPAVPDLHAREVVASGLANGHHHELEGSGLVNGDIGVSDDSTSGPAADSATRTSTDGATLASAAAVSMPGFGSSIDERAAAGQEVAVTAAAGGAIVRRPVQPRVTSPSEDGPIFEEVQAFSLDPDFDYDNVQLTVREFPYSLLRVRGPQ</sequence>
<name>A0A8J4C7G4_9CHLO</name>
<dbReference type="AlphaFoldDB" id="A0A8J4C7G4"/>
<feature type="compositionally biased region" description="Acidic residues" evidence="1">
    <location>
        <begin position="96"/>
        <end position="110"/>
    </location>
</feature>
<dbReference type="EMBL" id="BNCP01000010">
    <property type="protein sequence ID" value="GIL76996.1"/>
    <property type="molecule type" value="Genomic_DNA"/>
</dbReference>
<evidence type="ECO:0000256" key="1">
    <source>
        <dbReference type="SAM" id="MobiDB-lite"/>
    </source>
</evidence>
<keyword evidence="3" id="KW-1185">Reference proteome</keyword>
<feature type="compositionally biased region" description="Low complexity" evidence="1">
    <location>
        <begin position="204"/>
        <end position="218"/>
    </location>
</feature>
<accession>A0A8J4C7G4</accession>
<feature type="compositionally biased region" description="Low complexity" evidence="1">
    <location>
        <begin position="170"/>
        <end position="181"/>
    </location>
</feature>
<feature type="non-terminal residue" evidence="2">
    <location>
        <position position="1"/>
    </location>
</feature>
<gene>
    <name evidence="2" type="ORF">Vretifemale_6544</name>
</gene>
<feature type="compositionally biased region" description="Polar residues" evidence="1">
    <location>
        <begin position="306"/>
        <end position="315"/>
    </location>
</feature>
<feature type="region of interest" description="Disordered" evidence="1">
    <location>
        <begin position="82"/>
        <end position="120"/>
    </location>
</feature>
<feature type="region of interest" description="Disordered" evidence="1">
    <location>
        <begin position="233"/>
        <end position="329"/>
    </location>
</feature>
<feature type="compositionally biased region" description="Basic and acidic residues" evidence="1">
    <location>
        <begin position="82"/>
        <end position="95"/>
    </location>
</feature>
<feature type="compositionally biased region" description="Polar residues" evidence="1">
    <location>
        <begin position="482"/>
        <end position="499"/>
    </location>
</feature>
<feature type="region of interest" description="Disordered" evidence="1">
    <location>
        <begin position="467"/>
        <end position="499"/>
    </location>
</feature>
<dbReference type="Proteomes" id="UP000747110">
    <property type="component" value="Unassembled WGS sequence"/>
</dbReference>
<feature type="region of interest" description="Disordered" evidence="1">
    <location>
        <begin position="396"/>
        <end position="440"/>
    </location>
</feature>
<protein>
    <submittedName>
        <fullName evidence="2">Uncharacterized protein</fullName>
    </submittedName>
</protein>
<evidence type="ECO:0000313" key="3">
    <source>
        <dbReference type="Proteomes" id="UP000747110"/>
    </source>
</evidence>
<feature type="region of interest" description="Disordered" evidence="1">
    <location>
        <begin position="200"/>
        <end position="219"/>
    </location>
</feature>
<proteinExistence type="predicted"/>
<reference evidence="2" key="1">
    <citation type="journal article" date="2021" name="Proc. Natl. Acad. Sci. U.S.A.">
        <title>Three genomes in the algal genus Volvox reveal the fate of a haploid sex-determining region after a transition to homothallism.</title>
        <authorList>
            <person name="Yamamoto K."/>
            <person name="Hamaji T."/>
            <person name="Kawai-Toyooka H."/>
            <person name="Matsuzaki R."/>
            <person name="Takahashi F."/>
            <person name="Nishimura Y."/>
            <person name="Kawachi M."/>
            <person name="Noguchi H."/>
            <person name="Minakuchi Y."/>
            <person name="Umen J.G."/>
            <person name="Toyoda A."/>
            <person name="Nozaki H."/>
        </authorList>
    </citation>
    <scope>NUCLEOTIDE SEQUENCE</scope>
    <source>
        <strain evidence="2">NIES-3786</strain>
    </source>
</reference>
<comment type="caution">
    <text evidence="2">The sequence shown here is derived from an EMBL/GenBank/DDBJ whole genome shotgun (WGS) entry which is preliminary data.</text>
</comment>
<evidence type="ECO:0000313" key="2">
    <source>
        <dbReference type="EMBL" id="GIL76996.1"/>
    </source>
</evidence>
<organism evidence="2 3">
    <name type="scientific">Volvox reticuliferus</name>
    <dbReference type="NCBI Taxonomy" id="1737510"/>
    <lineage>
        <taxon>Eukaryota</taxon>
        <taxon>Viridiplantae</taxon>
        <taxon>Chlorophyta</taxon>
        <taxon>core chlorophytes</taxon>
        <taxon>Chlorophyceae</taxon>
        <taxon>CS clade</taxon>
        <taxon>Chlamydomonadales</taxon>
        <taxon>Volvocaceae</taxon>
        <taxon>Volvox</taxon>
    </lineage>
</organism>
<feature type="region of interest" description="Disordered" evidence="1">
    <location>
        <begin position="145"/>
        <end position="181"/>
    </location>
</feature>
<dbReference type="OrthoDB" id="551172at2759"/>